<feature type="domain" description="RCK N-terminal" evidence="3">
    <location>
        <begin position="141"/>
        <end position="262"/>
    </location>
</feature>
<dbReference type="Gene3D" id="3.40.50.720">
    <property type="entry name" value="NAD(P)-binding Rossmann-like Domain"/>
    <property type="match status" value="1"/>
</dbReference>
<dbReference type="SUPFAM" id="SSF81324">
    <property type="entry name" value="Voltage-gated potassium channels"/>
    <property type="match status" value="1"/>
</dbReference>
<evidence type="ECO:0000313" key="5">
    <source>
        <dbReference type="Proteomes" id="UP000605897"/>
    </source>
</evidence>
<keyword evidence="2" id="KW-1133">Transmembrane helix</keyword>
<dbReference type="InterPro" id="IPR013099">
    <property type="entry name" value="K_chnl_dom"/>
</dbReference>
<gene>
    <name evidence="4" type="ORF">GCM10017786_67470</name>
</gene>
<dbReference type="PANTHER" id="PTHR43833:SF9">
    <property type="entry name" value="POTASSIUM CHANNEL PROTEIN YUGO-RELATED"/>
    <property type="match status" value="1"/>
</dbReference>
<accession>A0ABQ3JDH9</accession>
<keyword evidence="5" id="KW-1185">Reference proteome</keyword>
<dbReference type="SUPFAM" id="SSF51735">
    <property type="entry name" value="NAD(P)-binding Rossmann-fold domains"/>
    <property type="match status" value="1"/>
</dbReference>
<comment type="caution">
    <text evidence="4">The sequence shown here is derived from an EMBL/GenBank/DDBJ whole genome shotgun (WGS) entry which is preliminary data.</text>
</comment>
<evidence type="ECO:0000256" key="2">
    <source>
        <dbReference type="SAM" id="Phobius"/>
    </source>
</evidence>
<keyword evidence="2" id="KW-0812">Transmembrane</keyword>
<dbReference type="RefSeq" id="WP_191248696.1">
    <property type="nucleotide sequence ID" value="NZ_BNAU01000010.1"/>
</dbReference>
<name>A0ABQ3JDH9_9PSEU</name>
<dbReference type="InterPro" id="IPR036291">
    <property type="entry name" value="NAD(P)-bd_dom_sf"/>
</dbReference>
<dbReference type="PANTHER" id="PTHR43833">
    <property type="entry name" value="POTASSIUM CHANNEL PROTEIN 2-RELATED-RELATED"/>
    <property type="match status" value="1"/>
</dbReference>
<organism evidence="4 5">
    <name type="scientific">Amycolatopsis deserti</name>
    <dbReference type="NCBI Taxonomy" id="185696"/>
    <lineage>
        <taxon>Bacteria</taxon>
        <taxon>Bacillati</taxon>
        <taxon>Actinomycetota</taxon>
        <taxon>Actinomycetes</taxon>
        <taxon>Pseudonocardiales</taxon>
        <taxon>Pseudonocardiaceae</taxon>
        <taxon>Amycolatopsis</taxon>
    </lineage>
</organism>
<dbReference type="PROSITE" id="PS51201">
    <property type="entry name" value="RCK_N"/>
    <property type="match status" value="1"/>
</dbReference>
<proteinExistence type="predicted"/>
<protein>
    <submittedName>
        <fullName evidence="4">NAD-binding protein of Kef-type K+ transporter</fullName>
    </submittedName>
</protein>
<reference evidence="5" key="1">
    <citation type="journal article" date="2019" name="Int. J. Syst. Evol. Microbiol.">
        <title>The Global Catalogue of Microorganisms (GCM) 10K type strain sequencing project: providing services to taxonomists for standard genome sequencing and annotation.</title>
        <authorList>
            <consortium name="The Broad Institute Genomics Platform"/>
            <consortium name="The Broad Institute Genome Sequencing Center for Infectious Disease"/>
            <person name="Wu L."/>
            <person name="Ma J."/>
        </authorList>
    </citation>
    <scope>NUCLEOTIDE SEQUENCE [LARGE SCALE GENOMIC DNA]</scope>
    <source>
        <strain evidence="5">CGMCC 4.7677</strain>
    </source>
</reference>
<evidence type="ECO:0000256" key="1">
    <source>
        <dbReference type="ARBA" id="ARBA00004651"/>
    </source>
</evidence>
<dbReference type="Proteomes" id="UP000605897">
    <property type="component" value="Unassembled WGS sequence"/>
</dbReference>
<feature type="transmembrane region" description="Helical" evidence="2">
    <location>
        <begin position="98"/>
        <end position="123"/>
    </location>
</feature>
<dbReference type="Pfam" id="PF07885">
    <property type="entry name" value="Ion_trans_2"/>
    <property type="match status" value="1"/>
</dbReference>
<feature type="transmembrane region" description="Helical" evidence="2">
    <location>
        <begin position="39"/>
        <end position="56"/>
    </location>
</feature>
<dbReference type="InterPro" id="IPR050721">
    <property type="entry name" value="Trk_Ktr_HKT_K-transport"/>
</dbReference>
<sequence>MIAYDPRVRVADEPDHSLVGVVRMPEPALSPIRSIGRRVLWALVALGAAVAIVYLGRDGYRDVNEDGLSLLDAFYYATVSLSTTGYGDITPVTSSARLINVLVITPLRVLFLIVLVGTTLEVLTERSRQAFRIQKWRTKVRDHVVVVGFGTKGRAAVKTLLGDEAVEPNKIVVVDTDQQALDAAAALGLVTVHGSATRSDVLRVAAVQRARAVVVAADRDDSAVLATLTARELAPKAHIVVSVREAENVHLLKQSGANQVVVSSETAGRLLGMATSTPVVVDMFEDLLTPESGLAIAERPAEKSEEGGSPRHLPDIVLGVVRDGQLYRVDAAAVDAIEPGDRLLYVRKVTPADQVE</sequence>
<comment type="subcellular location">
    <subcellularLocation>
        <location evidence="1">Cell membrane</location>
        <topology evidence="1">Multi-pass membrane protein</topology>
    </subcellularLocation>
</comment>
<dbReference type="InterPro" id="IPR003148">
    <property type="entry name" value="RCK_N"/>
</dbReference>
<evidence type="ECO:0000259" key="3">
    <source>
        <dbReference type="PROSITE" id="PS51201"/>
    </source>
</evidence>
<dbReference type="Pfam" id="PF02254">
    <property type="entry name" value="TrkA_N"/>
    <property type="match status" value="1"/>
</dbReference>
<evidence type="ECO:0000313" key="4">
    <source>
        <dbReference type="EMBL" id="GHF23747.1"/>
    </source>
</evidence>
<dbReference type="Gene3D" id="1.10.287.70">
    <property type="match status" value="1"/>
</dbReference>
<dbReference type="EMBL" id="BNAU01000010">
    <property type="protein sequence ID" value="GHF23747.1"/>
    <property type="molecule type" value="Genomic_DNA"/>
</dbReference>
<keyword evidence="2" id="KW-0472">Membrane</keyword>